<evidence type="ECO:0000256" key="1">
    <source>
        <dbReference type="SAM" id="Phobius"/>
    </source>
</evidence>
<dbReference type="KEGG" id="ptn:PTRA_a2727"/>
<keyword evidence="1" id="KW-1133">Transmembrane helix</keyword>
<keyword evidence="1" id="KW-0812">Transmembrane</keyword>
<dbReference type="EMBL" id="CP011034">
    <property type="protein sequence ID" value="ALS33789.1"/>
    <property type="molecule type" value="Genomic_DNA"/>
</dbReference>
<dbReference type="AlphaFoldDB" id="A0A0U2V7M1"/>
<dbReference type="GeneID" id="300943977"/>
<dbReference type="PATRIC" id="fig|1315283.4.peg.2378"/>
<gene>
    <name evidence="2" type="ORF">PTRA_a2727</name>
</gene>
<reference evidence="2 3" key="1">
    <citation type="submission" date="2015-03" db="EMBL/GenBank/DDBJ databases">
        <authorList>
            <person name="Murphy D."/>
        </authorList>
    </citation>
    <scope>NUCLEOTIDE SEQUENCE [LARGE SCALE GENOMIC DNA]</scope>
    <source>
        <strain evidence="2 3">KMM 520</strain>
    </source>
</reference>
<dbReference type="OrthoDB" id="6315408at2"/>
<evidence type="ECO:0000313" key="3">
    <source>
        <dbReference type="Proteomes" id="UP000065261"/>
    </source>
</evidence>
<evidence type="ECO:0000313" key="2">
    <source>
        <dbReference type="EMBL" id="ALS33789.1"/>
    </source>
</evidence>
<protein>
    <submittedName>
        <fullName evidence="2">Uncharacterized protein</fullName>
    </submittedName>
</protein>
<accession>A0A0U2V7M1</accession>
<feature type="transmembrane region" description="Helical" evidence="1">
    <location>
        <begin position="34"/>
        <end position="52"/>
    </location>
</feature>
<proteinExistence type="predicted"/>
<name>A0A0U2V7M1_9GAMM</name>
<keyword evidence="1" id="KW-0472">Membrane</keyword>
<sequence length="62" mass="7333">MFRLLFLLPIILCLGWCFFLRHHGVPIKKGKRGFVYILAFSTFVLGFFILMMQITEFTPSEF</sequence>
<dbReference type="Proteomes" id="UP000065261">
    <property type="component" value="Chromosome I"/>
</dbReference>
<organism evidence="2">
    <name type="scientific">Pseudoalteromonas translucida KMM 520</name>
    <dbReference type="NCBI Taxonomy" id="1315283"/>
    <lineage>
        <taxon>Bacteria</taxon>
        <taxon>Pseudomonadati</taxon>
        <taxon>Pseudomonadota</taxon>
        <taxon>Gammaproteobacteria</taxon>
        <taxon>Alteromonadales</taxon>
        <taxon>Pseudoalteromonadaceae</taxon>
        <taxon>Pseudoalteromonas</taxon>
    </lineage>
</organism>
<dbReference type="RefSeq" id="WP_011328907.1">
    <property type="nucleotide sequence ID" value="NZ_CP011034.1"/>
</dbReference>